<sequence length="506" mass="57882">MTNYFFTTDTKDWRIKDAYEKLEEEMPSSPMSQLLYQLKTQLKEVLASETVDQEKASAALKLLQSWRNVKSNILKDDTNRNSTKSIDNNYGIASIGSSLNITINNTIEETPTTSKITYSEVNDGSMQPSWNSLHKTRKTKHLKIYLSTSYGETDFGEERHWTVNGINMTATFKEFREKSIKGAQLRKVLSDQRILSLSYIFLISRDSRLLSGFSSDEKALILKDMRLKRSWRPIEEEVTLVCHKIHKILQDDKISQDAATDIIDSIRAGCNSVDGKAATRIISSLMYRFMDWRENKASESSLIIEVMRPFVFECIIKPSKDIQFEWMTYRMLSSQDDCQLMIPDLAVYVDTVPNINFELLTIEVKKQGNCSNGSLEKDLVKLGKEMQLALNKLIIYKVQKPTVMGLLVEGLKMTAFRMDLEFDGQYRMLEIGQVFLVRDNKCDILLVPTIMQVLTQVKEEIEVTRTNLFKAIKGQGVTTDKKGYMRKSCSSPLVVDADGKGKNKEN</sequence>
<dbReference type="EMBL" id="BAABUK010000022">
    <property type="protein sequence ID" value="GAA5814653.1"/>
    <property type="molecule type" value="Genomic_DNA"/>
</dbReference>
<name>A0ABP9Z6C0_9FUNG</name>
<accession>A0ABP9Z6C0</accession>
<evidence type="ECO:0000313" key="1">
    <source>
        <dbReference type="EMBL" id="GAA5814653.1"/>
    </source>
</evidence>
<dbReference type="Proteomes" id="UP001473302">
    <property type="component" value="Unassembled WGS sequence"/>
</dbReference>
<comment type="caution">
    <text evidence="1">The sequence shown here is derived from an EMBL/GenBank/DDBJ whole genome shotgun (WGS) entry which is preliminary data.</text>
</comment>
<keyword evidence="2" id="KW-1185">Reference proteome</keyword>
<organism evidence="1 2">
    <name type="scientific">Mucor flavus</name>
    <dbReference type="NCBI Taxonomy" id="439312"/>
    <lineage>
        <taxon>Eukaryota</taxon>
        <taxon>Fungi</taxon>
        <taxon>Fungi incertae sedis</taxon>
        <taxon>Mucoromycota</taxon>
        <taxon>Mucoromycotina</taxon>
        <taxon>Mucoromycetes</taxon>
        <taxon>Mucorales</taxon>
        <taxon>Mucorineae</taxon>
        <taxon>Mucoraceae</taxon>
        <taxon>Mucor</taxon>
    </lineage>
</organism>
<gene>
    <name evidence="1" type="ORF">MFLAVUS_008152</name>
</gene>
<protein>
    <submittedName>
        <fullName evidence="1">Uncharacterized protein</fullName>
    </submittedName>
</protein>
<evidence type="ECO:0000313" key="2">
    <source>
        <dbReference type="Proteomes" id="UP001473302"/>
    </source>
</evidence>
<reference evidence="1 2" key="1">
    <citation type="submission" date="2024-04" db="EMBL/GenBank/DDBJ databases">
        <title>genome sequences of Mucor flavus KT1a and Helicostylum pulchrum KT1b strains isolated from the surface of a dry-aged beef.</title>
        <authorList>
            <person name="Toyotome T."/>
            <person name="Hosono M."/>
            <person name="Torimaru M."/>
            <person name="Fukuda K."/>
            <person name="Mikami N."/>
        </authorList>
    </citation>
    <scope>NUCLEOTIDE SEQUENCE [LARGE SCALE GENOMIC DNA]</scope>
    <source>
        <strain evidence="1 2">KT1a</strain>
    </source>
</reference>
<proteinExistence type="predicted"/>